<dbReference type="Pfam" id="PF01585">
    <property type="entry name" value="G-patch"/>
    <property type="match status" value="1"/>
</dbReference>
<name>A0A1B0GHR2_LUTLO</name>
<sequence length="56" mass="6265">MLAEPVKPTSYVLQPRGKPLYEDESNANSFGMRMLTKMGWNKDKGLGAKEDGSKDF</sequence>
<dbReference type="EnsemblMetazoa" id="LLOJ001600-RA">
    <property type="protein sequence ID" value="LLOJ001600-PA"/>
    <property type="gene ID" value="LLOJ001600"/>
</dbReference>
<dbReference type="GO" id="GO:0003676">
    <property type="term" value="F:nucleic acid binding"/>
    <property type="evidence" value="ECO:0007669"/>
    <property type="project" value="InterPro"/>
</dbReference>
<dbReference type="PROSITE" id="PS50174">
    <property type="entry name" value="G_PATCH"/>
    <property type="match status" value="1"/>
</dbReference>
<reference evidence="2" key="1">
    <citation type="submission" date="2020-05" db="UniProtKB">
        <authorList>
            <consortium name="EnsemblMetazoa"/>
        </authorList>
    </citation>
    <scope>IDENTIFICATION</scope>
    <source>
        <strain evidence="2">Jacobina</strain>
    </source>
</reference>
<dbReference type="AlphaFoldDB" id="A0A1B0GHR2"/>
<evidence type="ECO:0000313" key="2">
    <source>
        <dbReference type="EnsemblMetazoa" id="LLOJ001600-PA"/>
    </source>
</evidence>
<dbReference type="VEuPathDB" id="VectorBase:LLONM1_004350"/>
<evidence type="ECO:0000313" key="3">
    <source>
        <dbReference type="Proteomes" id="UP000092461"/>
    </source>
</evidence>
<dbReference type="InterPro" id="IPR000467">
    <property type="entry name" value="G_patch_dom"/>
</dbReference>
<proteinExistence type="predicted"/>
<dbReference type="VEuPathDB" id="VectorBase:LLOJ001600"/>
<feature type="domain" description="G-patch" evidence="1">
    <location>
        <begin position="27"/>
        <end position="56"/>
    </location>
</feature>
<organism evidence="2 3">
    <name type="scientific">Lutzomyia longipalpis</name>
    <name type="common">Sand fly</name>
    <dbReference type="NCBI Taxonomy" id="7200"/>
    <lineage>
        <taxon>Eukaryota</taxon>
        <taxon>Metazoa</taxon>
        <taxon>Ecdysozoa</taxon>
        <taxon>Arthropoda</taxon>
        <taxon>Hexapoda</taxon>
        <taxon>Insecta</taxon>
        <taxon>Pterygota</taxon>
        <taxon>Neoptera</taxon>
        <taxon>Endopterygota</taxon>
        <taxon>Diptera</taxon>
        <taxon>Nematocera</taxon>
        <taxon>Psychodoidea</taxon>
        <taxon>Psychodidae</taxon>
        <taxon>Lutzomyia</taxon>
        <taxon>Lutzomyia</taxon>
    </lineage>
</organism>
<keyword evidence="3" id="KW-1185">Reference proteome</keyword>
<accession>A0A1B0GHR2</accession>
<dbReference type="Proteomes" id="UP000092461">
    <property type="component" value="Unassembled WGS sequence"/>
</dbReference>
<dbReference type="EMBL" id="AJWK01005482">
    <property type="status" value="NOT_ANNOTATED_CDS"/>
    <property type="molecule type" value="Genomic_DNA"/>
</dbReference>
<evidence type="ECO:0000259" key="1">
    <source>
        <dbReference type="PROSITE" id="PS50174"/>
    </source>
</evidence>
<protein>
    <recommendedName>
        <fullName evidence="1">G-patch domain-containing protein</fullName>
    </recommendedName>
</protein>